<keyword evidence="2" id="KW-0547">Nucleotide-binding</keyword>
<dbReference type="Gene3D" id="3.40.50.300">
    <property type="entry name" value="P-loop containing nucleotide triphosphate hydrolases"/>
    <property type="match status" value="1"/>
</dbReference>
<keyword evidence="4" id="KW-0808">Transferase</keyword>
<dbReference type="GO" id="GO:0019136">
    <property type="term" value="F:deoxynucleoside kinase activity"/>
    <property type="evidence" value="ECO:0007669"/>
    <property type="project" value="InterPro"/>
</dbReference>
<keyword evidence="4" id="KW-0418">Kinase</keyword>
<gene>
    <name evidence="4" type="ORF">C0630_03605</name>
</gene>
<dbReference type="CDD" id="cd01673">
    <property type="entry name" value="dNK"/>
    <property type="match status" value="1"/>
</dbReference>
<proteinExistence type="predicted"/>
<sequence>MHESLATPPGYIVVEGPIGVGKTSLVNRLAQSFAAETLLEEAEENPFLERFYNDGRQAAFPTQLFFLFQRSRQLAGLRQQDLFRRALVADYMLEKDRLFAGINLDAQELNLYEQVYERLSMEAPSPDLVVYLQAPVDVLMTRIQKRGRVQERRMEAAYLQRLSNAYTDFFYHYEKSPLLIVNAAEINPIERESDYRLLLERICSVRSGKHYFNPAPLLL</sequence>
<evidence type="ECO:0000256" key="2">
    <source>
        <dbReference type="PIRSR" id="PIRSR000705-3"/>
    </source>
</evidence>
<dbReference type="GO" id="GO:0005524">
    <property type="term" value="F:ATP binding"/>
    <property type="evidence" value="ECO:0007669"/>
    <property type="project" value="UniProtKB-KW"/>
</dbReference>
<evidence type="ECO:0000313" key="4">
    <source>
        <dbReference type="EMBL" id="PLX63245.1"/>
    </source>
</evidence>
<dbReference type="STRING" id="1111735.GCA_000428045_01364"/>
<dbReference type="PANTHER" id="PTHR10513">
    <property type="entry name" value="DEOXYNUCLEOSIDE KINASE"/>
    <property type="match status" value="1"/>
</dbReference>
<dbReference type="InterPro" id="IPR027417">
    <property type="entry name" value="P-loop_NTPase"/>
</dbReference>
<protein>
    <submittedName>
        <fullName evidence="4">Deoxynucleoside kinase</fullName>
    </submittedName>
</protein>
<keyword evidence="2" id="KW-0067">ATP-binding</keyword>
<evidence type="ECO:0000313" key="5">
    <source>
        <dbReference type="Proteomes" id="UP000235015"/>
    </source>
</evidence>
<feature type="binding site" evidence="1">
    <location>
        <position position="90"/>
    </location>
    <ligand>
        <name>substrate</name>
    </ligand>
</feature>
<accession>A0A2N6D0P9</accession>
<feature type="domain" description="Deoxynucleoside kinase" evidence="3">
    <location>
        <begin position="12"/>
        <end position="201"/>
    </location>
</feature>
<feature type="binding site" evidence="1">
    <location>
        <position position="52"/>
    </location>
    <ligand>
        <name>substrate</name>
    </ligand>
</feature>
<feature type="binding site" evidence="1">
    <location>
        <position position="151"/>
    </location>
    <ligand>
        <name>substrate</name>
    </ligand>
</feature>
<organism evidence="4 5">
    <name type="scientific">Sedimenticola selenatireducens</name>
    <dbReference type="NCBI Taxonomy" id="191960"/>
    <lineage>
        <taxon>Bacteria</taxon>
        <taxon>Pseudomonadati</taxon>
        <taxon>Pseudomonadota</taxon>
        <taxon>Gammaproteobacteria</taxon>
        <taxon>Chromatiales</taxon>
        <taxon>Sedimenticolaceae</taxon>
        <taxon>Sedimenticola</taxon>
    </lineage>
</organism>
<reference evidence="4 5" key="1">
    <citation type="submission" date="2017-11" db="EMBL/GenBank/DDBJ databases">
        <title>Genome-resolved metagenomics identifies genetic mobility, metabolic interactions, and unexpected diversity in perchlorate-reducing communities.</title>
        <authorList>
            <person name="Barnum T.P."/>
            <person name="Figueroa I.A."/>
            <person name="Carlstrom C.I."/>
            <person name="Lucas L.N."/>
            <person name="Engelbrektson A.L."/>
            <person name="Coates J.D."/>
        </authorList>
    </citation>
    <scope>NUCLEOTIDE SEQUENCE [LARGE SCALE GENOMIC DNA]</scope>
    <source>
        <strain evidence="4">BM301</strain>
    </source>
</reference>
<feature type="binding site" evidence="2">
    <location>
        <begin position="16"/>
        <end position="24"/>
    </location>
    <ligand>
        <name>ATP</name>
        <dbReference type="ChEBI" id="CHEBI:30616"/>
    </ligand>
</feature>
<dbReference type="PIRSF" id="PIRSF000705">
    <property type="entry name" value="DNK"/>
    <property type="match status" value="1"/>
</dbReference>
<dbReference type="InterPro" id="IPR050566">
    <property type="entry name" value="Deoxyribonucleoside_kinase"/>
</dbReference>
<dbReference type="Proteomes" id="UP000235015">
    <property type="component" value="Unassembled WGS sequence"/>
</dbReference>
<dbReference type="PANTHER" id="PTHR10513:SF46">
    <property type="entry name" value="DEOXYGUANOSINE KINASE"/>
    <property type="match status" value="1"/>
</dbReference>
<dbReference type="GO" id="GO:0005737">
    <property type="term" value="C:cytoplasm"/>
    <property type="evidence" value="ECO:0007669"/>
    <property type="project" value="TreeGrafter"/>
</dbReference>
<dbReference type="RefSeq" id="WP_029134025.1">
    <property type="nucleotide sequence ID" value="NZ_CAXXYC010000003.1"/>
</dbReference>
<dbReference type="InterPro" id="IPR002624">
    <property type="entry name" value="DCK/DGK"/>
</dbReference>
<feature type="binding site" evidence="2">
    <location>
        <begin position="142"/>
        <end position="146"/>
    </location>
    <ligand>
        <name>ATP</name>
        <dbReference type="ChEBI" id="CHEBI:30616"/>
    </ligand>
</feature>
<dbReference type="SUPFAM" id="SSF52540">
    <property type="entry name" value="P-loop containing nucleoside triphosphate hydrolases"/>
    <property type="match status" value="1"/>
</dbReference>
<evidence type="ECO:0000256" key="1">
    <source>
        <dbReference type="PIRSR" id="PIRSR000705-2"/>
    </source>
</evidence>
<evidence type="ECO:0000259" key="3">
    <source>
        <dbReference type="Pfam" id="PF01712"/>
    </source>
</evidence>
<dbReference type="Pfam" id="PF01712">
    <property type="entry name" value="dNK"/>
    <property type="match status" value="1"/>
</dbReference>
<feature type="binding site" evidence="1">
    <location>
        <position position="85"/>
    </location>
    <ligand>
        <name>substrate</name>
    </ligand>
</feature>
<dbReference type="AlphaFoldDB" id="A0A2N6D0P9"/>
<name>A0A2N6D0P9_9GAMM</name>
<dbReference type="EMBL" id="PKUN01000002">
    <property type="protein sequence ID" value="PLX63245.1"/>
    <property type="molecule type" value="Genomic_DNA"/>
</dbReference>
<comment type="caution">
    <text evidence="4">The sequence shown here is derived from an EMBL/GenBank/DDBJ whole genome shotgun (WGS) entry which is preliminary data.</text>
</comment>
<dbReference type="InterPro" id="IPR031314">
    <property type="entry name" value="DNK_dom"/>
</dbReference>
<feature type="binding site" evidence="1">
    <location>
        <position position="40"/>
    </location>
    <ligand>
        <name>substrate</name>
    </ligand>
</feature>
<feature type="binding site" evidence="1">
    <location>
        <position position="63"/>
    </location>
    <ligand>
        <name>substrate</name>
    </ligand>
</feature>